<evidence type="ECO:0000256" key="1">
    <source>
        <dbReference type="SAM" id="MobiDB-lite"/>
    </source>
</evidence>
<accession>A0A9W6ZM05</accession>
<proteinExistence type="predicted"/>
<sequence length="719" mass="80608">MTTSVKLEDQGFVLTIDDNNNVPTISIEESNELLLSSMDTREAASIRAQHRRSPHRRKMRYEGILEELEYRWGRQIAPAQERKRKHMQRPPLPDWMNSWATADKNELREATLPAEWRKKPSTHALPRTLRRAMKFTDSTREEPKGRPRPASARPASARAGRQRKQNDTSKGLKKPKARPMSAAVTRAEGKEAAKASNAVIKATDTEAPDDKLLNTAKNIEKRGAFKEICKALLNFSENTLFYHPKSSRSLVAQLLEAASELNGKGTETVIDRTQWRVGSRKNMGRVGGEGTTRLGKLIRPQSAAASSANREGRGGGRSTGARKKWSQRREPWRGGKPGAYVSPLLLSTMAKEEKTRQAKVVAFTSSSKRRGRGDHERPWSAPAKKQGPKESKIHITRIRIDLEGLGRTIDDTMHLMRELTGSLTPSCNARVLPFSLELKMKGNMIEEAVKERGAQAALLLRQLLLHPGIACIDFGEADGERDVEKEDEKKGEGADDSMLYTLDFEEEEQELVGAGGGRDSPLLQTIEKAVSRRFEQEERAISPPLEEVLYEGKDHMLSLVVSDDKEKKRERKMRHSLVCQGYLIERPRTASMITEEDEGLPLFDEIMSLTLNAASAGKEKGEVKMKEEVERKEDEVWTKSLTHKASYIMRRTVTRLALEEPKTVPSRHLPKLLLILENSKLDLDDLAQDLVTKMGKGDEAAVKLEGKEEDVVIEFVGGG</sequence>
<keyword evidence="3" id="KW-1185">Reference proteome</keyword>
<dbReference type="EMBL" id="BRXZ01002208">
    <property type="protein sequence ID" value="GMH57074.1"/>
    <property type="molecule type" value="Genomic_DNA"/>
</dbReference>
<dbReference type="AlphaFoldDB" id="A0A9W6ZM05"/>
<evidence type="ECO:0000313" key="3">
    <source>
        <dbReference type="Proteomes" id="UP001165082"/>
    </source>
</evidence>
<name>A0A9W6ZM05_9STRA</name>
<gene>
    <name evidence="2" type="ORF">TrRE_jg7652</name>
</gene>
<feature type="non-terminal residue" evidence="2">
    <location>
        <position position="1"/>
    </location>
</feature>
<feature type="region of interest" description="Disordered" evidence="1">
    <location>
        <begin position="299"/>
        <end position="338"/>
    </location>
</feature>
<feature type="compositionally biased region" description="Low complexity" evidence="1">
    <location>
        <begin position="148"/>
        <end position="159"/>
    </location>
</feature>
<reference evidence="2" key="1">
    <citation type="submission" date="2022-07" db="EMBL/GenBank/DDBJ databases">
        <title>Genome analysis of Parmales, a sister group of diatoms, reveals the evolutionary specialization of diatoms from phago-mixotrophs to photoautotrophs.</title>
        <authorList>
            <person name="Ban H."/>
            <person name="Sato S."/>
            <person name="Yoshikawa S."/>
            <person name="Kazumasa Y."/>
            <person name="Nakamura Y."/>
            <person name="Ichinomiya M."/>
            <person name="Saitoh K."/>
            <person name="Sato N."/>
            <person name="Blanc-Mathieu R."/>
            <person name="Endo H."/>
            <person name="Kuwata A."/>
            <person name="Ogata H."/>
        </authorList>
    </citation>
    <scope>NUCLEOTIDE SEQUENCE</scope>
</reference>
<comment type="caution">
    <text evidence="2">The sequence shown here is derived from an EMBL/GenBank/DDBJ whole genome shotgun (WGS) entry which is preliminary data.</text>
</comment>
<organism evidence="2 3">
    <name type="scientific">Triparma retinervis</name>
    <dbReference type="NCBI Taxonomy" id="2557542"/>
    <lineage>
        <taxon>Eukaryota</taxon>
        <taxon>Sar</taxon>
        <taxon>Stramenopiles</taxon>
        <taxon>Ochrophyta</taxon>
        <taxon>Bolidophyceae</taxon>
        <taxon>Parmales</taxon>
        <taxon>Triparmaceae</taxon>
        <taxon>Triparma</taxon>
    </lineage>
</organism>
<dbReference type="OrthoDB" id="10411727at2759"/>
<feature type="region of interest" description="Disordered" evidence="1">
    <location>
        <begin position="110"/>
        <end position="190"/>
    </location>
</feature>
<protein>
    <submittedName>
        <fullName evidence="2">Uncharacterized protein</fullName>
    </submittedName>
</protein>
<feature type="region of interest" description="Disordered" evidence="1">
    <location>
        <begin position="364"/>
        <end position="391"/>
    </location>
</feature>
<dbReference type="Proteomes" id="UP001165082">
    <property type="component" value="Unassembled WGS sequence"/>
</dbReference>
<evidence type="ECO:0000313" key="2">
    <source>
        <dbReference type="EMBL" id="GMH57074.1"/>
    </source>
</evidence>